<name>A0A9P0MRR8_NEZVI</name>
<evidence type="ECO:0000313" key="1">
    <source>
        <dbReference type="EMBL" id="CAH1400242.1"/>
    </source>
</evidence>
<reference evidence="1" key="1">
    <citation type="submission" date="2022-01" db="EMBL/GenBank/DDBJ databases">
        <authorList>
            <person name="King R."/>
        </authorList>
    </citation>
    <scope>NUCLEOTIDE SEQUENCE</scope>
</reference>
<dbReference type="Proteomes" id="UP001152798">
    <property type="component" value="Chromosome 4"/>
</dbReference>
<proteinExistence type="predicted"/>
<accession>A0A9P0MRR8</accession>
<sequence>MHYKLSEKKINDNTSMLLVISNRLLGLSPIQAIFPSIFRVLEELLSTPWKVIRRVEMESWRRCFVRWQLLGLRRRPPSKHSLN</sequence>
<gene>
    <name evidence="1" type="ORF">NEZAVI_LOCUS9529</name>
</gene>
<protein>
    <submittedName>
        <fullName evidence="1">Uncharacterized protein</fullName>
    </submittedName>
</protein>
<keyword evidence="2" id="KW-1185">Reference proteome</keyword>
<evidence type="ECO:0000313" key="2">
    <source>
        <dbReference type="Proteomes" id="UP001152798"/>
    </source>
</evidence>
<organism evidence="1 2">
    <name type="scientific">Nezara viridula</name>
    <name type="common">Southern green stink bug</name>
    <name type="synonym">Cimex viridulus</name>
    <dbReference type="NCBI Taxonomy" id="85310"/>
    <lineage>
        <taxon>Eukaryota</taxon>
        <taxon>Metazoa</taxon>
        <taxon>Ecdysozoa</taxon>
        <taxon>Arthropoda</taxon>
        <taxon>Hexapoda</taxon>
        <taxon>Insecta</taxon>
        <taxon>Pterygota</taxon>
        <taxon>Neoptera</taxon>
        <taxon>Paraneoptera</taxon>
        <taxon>Hemiptera</taxon>
        <taxon>Heteroptera</taxon>
        <taxon>Panheteroptera</taxon>
        <taxon>Pentatomomorpha</taxon>
        <taxon>Pentatomoidea</taxon>
        <taxon>Pentatomidae</taxon>
        <taxon>Pentatominae</taxon>
        <taxon>Nezara</taxon>
    </lineage>
</organism>
<dbReference type="AlphaFoldDB" id="A0A9P0MRR8"/>
<dbReference type="EMBL" id="OV725080">
    <property type="protein sequence ID" value="CAH1400242.1"/>
    <property type="molecule type" value="Genomic_DNA"/>
</dbReference>